<evidence type="ECO:0000313" key="1">
    <source>
        <dbReference type="Proteomes" id="UP000887580"/>
    </source>
</evidence>
<dbReference type="WBParaSite" id="PS1159_v2.g21102.t1">
    <property type="protein sequence ID" value="PS1159_v2.g21102.t1"/>
    <property type="gene ID" value="PS1159_v2.g21102"/>
</dbReference>
<protein>
    <submittedName>
        <fullName evidence="2">AXH domain-containing protein</fullName>
    </submittedName>
</protein>
<dbReference type="Proteomes" id="UP000887580">
    <property type="component" value="Unplaced"/>
</dbReference>
<sequence>PQASPLLKQATTINSSPINGMRFMDEPSTSAKKMSQPQLPSIPMQGGGGASSSLPKRASFSSQPSTAQASTSSRKTSAAAIQNLPKPIPTPISKAPPPLSLPSTSSISSSSSSNQQQQQPGPSTTYLSQQQQQQQQLQTPPGLPQQPYYPTHFLRLPQQPYYPTHFLRGTSIRLENGETRLIEDMKAEDFYKSSQLTPEMRICIGEISEIKQTQCCRFVNLSYKMDIDGQPAIGTMTASAEYPFHEIDSGWTSYDPFKTLNLYGLKCKKLEIGDKCVLLSKDFVDKDDSELKKKWQKQFKGQFKGYTKSQSLAENEDIKDQPMEIQRSSNHGQNRLVRKSIPPPLAMNSTTGFPFIHQSNGPTTSHHSSTSESITPLTSTISAPADTYISNHSFSLSLPSNEPFSAPAAMDDLTVDAQMAHEAYVKQQQQQQQHHQSDMMGSGSSSEAMQIDEEDPSPASSSSTLKQQPSTSQQQSQQHQSQSQHQHQQQQQQMPPQDDVFLDFSI</sequence>
<organism evidence="1 2">
    <name type="scientific">Panagrolaimus sp. PS1159</name>
    <dbReference type="NCBI Taxonomy" id="55785"/>
    <lineage>
        <taxon>Eukaryota</taxon>
        <taxon>Metazoa</taxon>
        <taxon>Ecdysozoa</taxon>
        <taxon>Nematoda</taxon>
        <taxon>Chromadorea</taxon>
        <taxon>Rhabditida</taxon>
        <taxon>Tylenchina</taxon>
        <taxon>Panagrolaimomorpha</taxon>
        <taxon>Panagrolaimoidea</taxon>
        <taxon>Panagrolaimidae</taxon>
        <taxon>Panagrolaimus</taxon>
    </lineage>
</organism>
<proteinExistence type="predicted"/>
<name>A0AC35FUW8_9BILA</name>
<reference evidence="2" key="1">
    <citation type="submission" date="2022-11" db="UniProtKB">
        <authorList>
            <consortium name="WormBaseParasite"/>
        </authorList>
    </citation>
    <scope>IDENTIFICATION</scope>
</reference>
<accession>A0AC35FUW8</accession>
<evidence type="ECO:0000313" key="2">
    <source>
        <dbReference type="WBParaSite" id="PS1159_v2.g21102.t1"/>
    </source>
</evidence>